<feature type="region of interest" description="Disordered" evidence="5">
    <location>
        <begin position="121"/>
        <end position="170"/>
    </location>
</feature>
<keyword evidence="8" id="KW-1185">Reference proteome</keyword>
<feature type="compositionally biased region" description="Low complexity" evidence="5">
    <location>
        <begin position="455"/>
        <end position="472"/>
    </location>
</feature>
<feature type="compositionally biased region" description="Low complexity" evidence="5">
    <location>
        <begin position="506"/>
        <end position="517"/>
    </location>
</feature>
<evidence type="ECO:0000259" key="6">
    <source>
        <dbReference type="Pfam" id="PF12325"/>
    </source>
</evidence>
<sequence length="1484" mass="163585">MSWFDATGFANLAKSALKEAQKTIDKALDIKDEESHQTIHSKPTSPIIPQDDTDNFFASWGVKSSGEKEKSDMSNEKMNVESSCTADTEQELHKDASFGINRMAVSSSLWGSFTGSFFENPRSGSGDSEAQKLDGGEKDPVFKQPKKISLFRNSSLNQEPVTSDRERTLDRKSSWDHADLFKTSDSEEAGLCDDSSELGVEEGFSRSKLVVESEDGDMGIRSRLSSCEADEERTLEGDNSGRIRSIDVSEVDKKESLAGETDLQQTSAVAKDSYVPLDVVKRREPSAAGSCKYSRLSVISSESDKKSSESVEVLGSASSEGGSGFTTSPETDLPQISPGMSASSSGTGLGLSVEASSPDSVEVIPDTPSSVEIIGEVSSGRASSTTMSSSPYVSPDDPQDLPKIVAIVTQPNSEQISVLDRYQHQETRTNVEKASPDSVEVIPEEEDDEEDMSIADDSYTSASESTATATTTIMEQPPLPFTSGGKADSDLARSPHHKPYFVAEPSSSNESSLYSSTVSVKTDSGEIKSPLASSRSSQHSLALLDSSYNENMVVTEVQPKVRTEEPILTYGIGRTGLTLPLPHGEVPPVAALVSTSEGGALFVDNQSEKGEIYKVGATAIDSCNEEGSSLFSDSRTLVPMDSSCDGTSVMESSSEDTTGTVAADDSSIEGNSKVTLQQTSSYYVKTMLADAMGEEVVKESRTEQLITTRDQSPISSESRSDMVKVESEQTSGHTSGDELETTTSSDIEIISSPNGDSSSTQSRHSPAKLLQYATRGKLALAAERSESHSSDQLGKTASGKMKGHQRELSGASSGGSDDSHCSEVERLMKRIAEMTEILEARELKLIEICRTNVELQESNSDLKSQLEATVQSRAAESQDIHQITEEYTQRLSTLERKFQQAIREKEVLWKQLEQAKLDAASRLSMGELESLVAEKDEIIKELREEGEKLSKQQLQHSNIIKKLRTKEKESDNTIKNQKEQLDVLSEEVERLKRSLAAKDEVERTQIEAVHQLTARTKRQEKELASLRGQLDDTKHRLEATKESFELTKKELAESKRVTAALEKELKEAMLSVEISAKQELVTALEEAQQVAQEEKEQLLAQVEDLRLKVRQAEEQHSEREASIRQEYSVLLRRLEQAEARNEELAQSVSGATRPLLRHLESLQAASSAQQASWEKQERNLSDALSEVQGRLSSLTEQERVSREQCIMLRSSVSALESRLAAATKEVAQYKTNLELQQAQCNQLKQAKDKELSGAESLRQSMTEQLAELRREVTALEQQLAVERAATEAERRRTTLLQDQLRERETNTDRDRHGIRGSPTSPRSSPTLSFGRLSLSESLSSNAWPQFQDDAFECGSTAGRYSNVYDSLRAGSTTSLLEGLQAQLKLRDGEVQQLQWEMSRRDAERSALTSELSQLTARVEEQEACLKEMEILRSQFQDLQHKYDALLQMYGEKVEEAQELQLDLEDVKEMYKTQIDQLLKKEPTV</sequence>
<feature type="region of interest" description="Disordered" evidence="5">
    <location>
        <begin position="29"/>
        <end position="88"/>
    </location>
</feature>
<feature type="region of interest" description="Disordered" evidence="5">
    <location>
        <begin position="642"/>
        <end position="667"/>
    </location>
</feature>
<evidence type="ECO:0000256" key="4">
    <source>
        <dbReference type="SAM" id="Coils"/>
    </source>
</evidence>
<dbReference type="Proteomes" id="UP000027135">
    <property type="component" value="Unassembled WGS sequence"/>
</dbReference>
<feature type="compositionally biased region" description="Low complexity" evidence="5">
    <location>
        <begin position="741"/>
        <end position="752"/>
    </location>
</feature>
<gene>
    <name evidence="7" type="ORF">L798_13315</name>
</gene>
<keyword evidence="2" id="KW-0333">Golgi apparatus</keyword>
<feature type="compositionally biased region" description="Basic and acidic residues" evidence="5">
    <location>
        <begin position="65"/>
        <end position="79"/>
    </location>
</feature>
<name>A0A067QUD0_ZOONE</name>
<feature type="compositionally biased region" description="Basic and acidic residues" evidence="5">
    <location>
        <begin position="718"/>
        <end position="727"/>
    </location>
</feature>
<evidence type="ECO:0000256" key="3">
    <source>
        <dbReference type="ARBA" id="ARBA00023054"/>
    </source>
</evidence>
<dbReference type="InterPro" id="IPR022092">
    <property type="entry name" value="TMF_DNA-bd"/>
</dbReference>
<dbReference type="STRING" id="136037.A0A067QUD0"/>
<feature type="region of interest" description="Disordered" evidence="5">
    <location>
        <begin position="1283"/>
        <end position="1329"/>
    </location>
</feature>
<evidence type="ECO:0000256" key="5">
    <source>
        <dbReference type="SAM" id="MobiDB-lite"/>
    </source>
</evidence>
<proteinExistence type="predicted"/>
<protein>
    <submittedName>
        <fullName evidence="7">TATA element modulatory factor</fullName>
    </submittedName>
</protein>
<feature type="region of interest" description="Disordered" evidence="5">
    <location>
        <begin position="780"/>
        <end position="821"/>
    </location>
</feature>
<keyword evidence="3 4" id="KW-0175">Coiled coil</keyword>
<feature type="compositionally biased region" description="Polar residues" evidence="5">
    <location>
        <begin position="644"/>
        <end position="660"/>
    </location>
</feature>
<feature type="compositionally biased region" description="Basic and acidic residues" evidence="5">
    <location>
        <begin position="422"/>
        <end position="435"/>
    </location>
</feature>
<feature type="compositionally biased region" description="Polar residues" evidence="5">
    <location>
        <begin position="703"/>
        <end position="717"/>
    </location>
</feature>
<feature type="compositionally biased region" description="Basic and acidic residues" evidence="5">
    <location>
        <begin position="129"/>
        <end position="141"/>
    </location>
</feature>
<feature type="compositionally biased region" description="Low complexity" evidence="5">
    <location>
        <begin position="339"/>
        <end position="352"/>
    </location>
</feature>
<accession>A0A067QUD0</accession>
<feature type="compositionally biased region" description="Acidic residues" evidence="5">
    <location>
        <begin position="442"/>
        <end position="454"/>
    </location>
</feature>
<feature type="region of interest" description="Disordered" evidence="5">
    <location>
        <begin position="694"/>
        <end position="765"/>
    </location>
</feature>
<dbReference type="FunCoup" id="A0A067QUD0">
    <property type="interactions" value="1698"/>
</dbReference>
<feature type="compositionally biased region" description="Low complexity" evidence="5">
    <location>
        <begin position="378"/>
        <end position="394"/>
    </location>
</feature>
<feature type="compositionally biased region" description="Polar residues" evidence="5">
    <location>
        <begin position="753"/>
        <end position="764"/>
    </location>
</feature>
<dbReference type="PANTHER" id="PTHR46515:SF1">
    <property type="entry name" value="TATA ELEMENT MODULATORY FACTOR"/>
    <property type="match status" value="1"/>
</dbReference>
<organism evidence="7 8">
    <name type="scientific">Zootermopsis nevadensis</name>
    <name type="common">Dampwood termite</name>
    <dbReference type="NCBI Taxonomy" id="136037"/>
    <lineage>
        <taxon>Eukaryota</taxon>
        <taxon>Metazoa</taxon>
        <taxon>Ecdysozoa</taxon>
        <taxon>Arthropoda</taxon>
        <taxon>Hexapoda</taxon>
        <taxon>Insecta</taxon>
        <taxon>Pterygota</taxon>
        <taxon>Neoptera</taxon>
        <taxon>Polyneoptera</taxon>
        <taxon>Dictyoptera</taxon>
        <taxon>Blattodea</taxon>
        <taxon>Blattoidea</taxon>
        <taxon>Termitoidae</taxon>
        <taxon>Termopsidae</taxon>
        <taxon>Zootermopsis</taxon>
    </lineage>
</organism>
<evidence type="ECO:0000256" key="2">
    <source>
        <dbReference type="ARBA" id="ARBA00023034"/>
    </source>
</evidence>
<feature type="domain" description="TATA element modulatory factor 1 TATA binding" evidence="6">
    <location>
        <begin position="1367"/>
        <end position="1477"/>
    </location>
</feature>
<dbReference type="eggNOG" id="KOG4673">
    <property type="taxonomic scope" value="Eukaryota"/>
</dbReference>
<dbReference type="GO" id="GO:0005783">
    <property type="term" value="C:endoplasmic reticulum"/>
    <property type="evidence" value="ECO:0007669"/>
    <property type="project" value="TreeGrafter"/>
</dbReference>
<feature type="region of interest" description="Disordered" evidence="5">
    <location>
        <begin position="422"/>
        <end position="517"/>
    </location>
</feature>
<comment type="subcellular location">
    <subcellularLocation>
        <location evidence="1">Golgi apparatus</location>
    </subcellularLocation>
</comment>
<feature type="compositionally biased region" description="Polar residues" evidence="5">
    <location>
        <begin position="151"/>
        <end position="161"/>
    </location>
</feature>
<evidence type="ECO:0000256" key="1">
    <source>
        <dbReference type="ARBA" id="ARBA00004555"/>
    </source>
</evidence>
<dbReference type="OMA" id="ICTNDSK"/>
<dbReference type="InterPro" id="IPR052602">
    <property type="entry name" value="Growth_transcription_reg"/>
</dbReference>
<dbReference type="Pfam" id="PF12329">
    <property type="entry name" value="TMF_DNA_bd"/>
    <property type="match status" value="1"/>
</dbReference>
<dbReference type="EMBL" id="KK852999">
    <property type="protein sequence ID" value="KDR12656.1"/>
    <property type="molecule type" value="Genomic_DNA"/>
</dbReference>
<dbReference type="InParanoid" id="A0A067QUD0"/>
<feature type="coiled-coil region" evidence="4">
    <location>
        <begin position="884"/>
        <end position="1147"/>
    </location>
</feature>
<dbReference type="InterPro" id="IPR022091">
    <property type="entry name" value="TMF_TATA-bd"/>
</dbReference>
<feature type="region of interest" description="Disordered" evidence="5">
    <location>
        <begin position="284"/>
        <end position="400"/>
    </location>
</feature>
<dbReference type="Pfam" id="PF12325">
    <property type="entry name" value="TMF_TATA_bd"/>
    <property type="match status" value="1"/>
</dbReference>
<dbReference type="OrthoDB" id="74178at2759"/>
<evidence type="ECO:0000313" key="7">
    <source>
        <dbReference type="EMBL" id="KDR12656.1"/>
    </source>
</evidence>
<dbReference type="PANTHER" id="PTHR46515">
    <property type="entry name" value="TATA ELEMENT MODULATORY FACTOR TMF1"/>
    <property type="match status" value="1"/>
</dbReference>
<evidence type="ECO:0000313" key="8">
    <source>
        <dbReference type="Proteomes" id="UP000027135"/>
    </source>
</evidence>
<feature type="compositionally biased region" description="Low complexity" evidence="5">
    <location>
        <begin position="1317"/>
        <end position="1328"/>
    </location>
</feature>
<feature type="compositionally biased region" description="Basic and acidic residues" evidence="5">
    <location>
        <begin position="1299"/>
        <end position="1313"/>
    </location>
</feature>
<reference evidence="7 8" key="1">
    <citation type="journal article" date="2014" name="Nat. Commun.">
        <title>Molecular traces of alternative social organization in a termite genome.</title>
        <authorList>
            <person name="Terrapon N."/>
            <person name="Li C."/>
            <person name="Robertson H.M."/>
            <person name="Ji L."/>
            <person name="Meng X."/>
            <person name="Booth W."/>
            <person name="Chen Z."/>
            <person name="Childers C.P."/>
            <person name="Glastad K.M."/>
            <person name="Gokhale K."/>
            <person name="Gowin J."/>
            <person name="Gronenberg W."/>
            <person name="Hermansen R.A."/>
            <person name="Hu H."/>
            <person name="Hunt B.G."/>
            <person name="Huylmans A.K."/>
            <person name="Khalil S.M."/>
            <person name="Mitchell R.D."/>
            <person name="Munoz-Torres M.C."/>
            <person name="Mustard J.A."/>
            <person name="Pan H."/>
            <person name="Reese J.T."/>
            <person name="Scharf M.E."/>
            <person name="Sun F."/>
            <person name="Vogel H."/>
            <person name="Xiao J."/>
            <person name="Yang W."/>
            <person name="Yang Z."/>
            <person name="Yang Z."/>
            <person name="Zhou J."/>
            <person name="Zhu J."/>
            <person name="Brent C.S."/>
            <person name="Elsik C.G."/>
            <person name="Goodisman M.A."/>
            <person name="Liberles D.A."/>
            <person name="Roe R.M."/>
            <person name="Vargo E.L."/>
            <person name="Vilcinskas A."/>
            <person name="Wang J."/>
            <person name="Bornberg-Bauer E."/>
            <person name="Korb J."/>
            <person name="Zhang G."/>
            <person name="Liebig J."/>
        </authorList>
    </citation>
    <scope>NUCLEOTIDE SEQUENCE [LARGE SCALE GENOMIC DNA]</scope>
    <source>
        <tissue evidence="7">Whole organism</tissue>
    </source>
</reference>
<dbReference type="GO" id="GO:0005794">
    <property type="term" value="C:Golgi apparatus"/>
    <property type="evidence" value="ECO:0007669"/>
    <property type="project" value="UniProtKB-SubCell"/>
</dbReference>
<feature type="compositionally biased region" description="Polar residues" evidence="5">
    <location>
        <begin position="316"/>
        <end position="330"/>
    </location>
</feature>
<feature type="coiled-coil region" evidence="4">
    <location>
        <begin position="1411"/>
        <end position="1476"/>
    </location>
</feature>